<dbReference type="Proteomes" id="UP000602142">
    <property type="component" value="Segment"/>
</dbReference>
<dbReference type="EMBL" id="MN931749">
    <property type="protein sequence ID" value="QHW17987.1"/>
    <property type="molecule type" value="Genomic_DNA"/>
</dbReference>
<dbReference type="Proteomes" id="UP000613226">
    <property type="component" value="Segment"/>
</dbReference>
<dbReference type="EMBL" id="MN931748">
    <property type="protein sequence ID" value="QHW17808.1"/>
    <property type="molecule type" value="Genomic_DNA"/>
</dbReference>
<dbReference type="EMBL" id="MN931742">
    <property type="protein sequence ID" value="QHW16742.1"/>
    <property type="molecule type" value="Genomic_DNA"/>
</dbReference>
<dbReference type="Proteomes" id="UP000619037">
    <property type="component" value="Segment"/>
</dbReference>
<evidence type="ECO:0000313" key="4">
    <source>
        <dbReference type="EMBL" id="QHW17106.1"/>
    </source>
</evidence>
<gene>
    <name evidence="1" type="primary">MC010R</name>
    <name evidence="1" type="ORF">MOCVgp010</name>
</gene>
<reference evidence="1" key="1">
    <citation type="submission" date="2018-07" db="EMBL/GenBank/DDBJ databases">
        <title>Illumina sequencing of clinical samples for virus detection in a public health laboratory: a feasibility study.</title>
        <authorList>
            <person name="Huang B."/>
            <person name="Jennison A."/>
            <person name="Whiley D."/>
            <person name="McMahon J."/>
            <person name="Hewitson G."/>
            <person name="Graham R."/>
            <person name="De Jong A."/>
            <person name="Warrilow D."/>
        </authorList>
    </citation>
    <scope>NUCLEOTIDE SEQUENCE [LARGE SCALE GENOMIC DNA]</scope>
    <source>
        <strain evidence="1">Sercmolcont1</strain>
    </source>
</reference>
<name>A0A3Q9NMA0_9POXV</name>
<dbReference type="EMBL" id="MN931744">
    <property type="protein sequence ID" value="QHW17106.1"/>
    <property type="molecule type" value="Genomic_DNA"/>
</dbReference>
<evidence type="ECO:0000313" key="2">
    <source>
        <dbReference type="EMBL" id="QHW16742.1"/>
    </source>
</evidence>
<reference evidence="2" key="2">
    <citation type="submission" date="2020-01" db="EMBL/GenBank/DDBJ databases">
        <title>Global genomic diversity of Molluscum contagiosum virus.</title>
        <authorList>
            <person name="Zorec T.M."/>
            <person name="Skubic L."/>
            <person name="Hosnjak L."/>
            <person name="Trcko K."/>
            <person name="Poljak M."/>
        </authorList>
    </citation>
    <scope>NUCLEOTIDE SEQUENCE</scope>
    <source>
        <strain evidence="2">MCV1_P02S01A</strain>
        <strain evidence="3">MCV1_P02S01B</strain>
        <strain evidence="4">MCV1_P02S02A</strain>
        <strain evidence="5">MCV1_P05S01A</strain>
        <strain evidence="6">MCV1_P05S02A</strain>
    </source>
</reference>
<evidence type="ECO:0000313" key="3">
    <source>
        <dbReference type="EMBL" id="QHW16924.1"/>
    </source>
</evidence>
<protein>
    <submittedName>
        <fullName evidence="1">MC010R</fullName>
    </submittedName>
</protein>
<dbReference type="Proteomes" id="UP000317426">
    <property type="component" value="Segment"/>
</dbReference>
<evidence type="ECO:0000313" key="6">
    <source>
        <dbReference type="EMBL" id="QHW17987.1"/>
    </source>
</evidence>
<sequence length="73" mass="8017">MPASCPRARIADGCIFVHPCHKGDFLVVFSCCVFSVMEQKVWGKDGPSLPSKRMTSPEKGGRGLCTCRVHILH</sequence>
<organism evidence="1">
    <name type="scientific">Molluscum contagiosum virus</name>
    <dbReference type="NCBI Taxonomy" id="10279"/>
    <lineage>
        <taxon>Viruses</taxon>
        <taxon>Varidnaviria</taxon>
        <taxon>Bamfordvirae</taxon>
        <taxon>Nucleocytoviricota</taxon>
        <taxon>Pokkesviricetes</taxon>
        <taxon>Chitovirales</taxon>
        <taxon>Poxviridae</taxon>
        <taxon>Chordopoxvirinae</taxon>
        <taxon>Molluscipoxvirus</taxon>
        <taxon>Molluscipoxvirus molluscum</taxon>
    </lineage>
</organism>
<dbReference type="EMBL" id="MH646551">
    <property type="protein sequence ID" value="AZT86346.1"/>
    <property type="molecule type" value="Genomic_DNA"/>
</dbReference>
<dbReference type="EMBL" id="MN931743">
    <property type="protein sequence ID" value="QHW16924.1"/>
    <property type="molecule type" value="Genomic_DNA"/>
</dbReference>
<evidence type="ECO:0000313" key="5">
    <source>
        <dbReference type="EMBL" id="QHW17808.1"/>
    </source>
</evidence>
<accession>A0A3Q9NMA0</accession>
<proteinExistence type="predicted"/>
<dbReference type="Proteomes" id="UP000630645">
    <property type="component" value="Segment"/>
</dbReference>
<dbReference type="Proteomes" id="UP000610093">
    <property type="component" value="Segment"/>
</dbReference>
<evidence type="ECO:0000313" key="1">
    <source>
        <dbReference type="EMBL" id="AZT86346.1"/>
    </source>
</evidence>